<proteinExistence type="predicted"/>
<protein>
    <submittedName>
        <fullName evidence="1">Uncharacterized protein</fullName>
    </submittedName>
</protein>
<accession>A0ACA9U0A7</accession>
<evidence type="ECO:0000313" key="1">
    <source>
        <dbReference type="EMBL" id="CAG9946454.1"/>
    </source>
</evidence>
<comment type="caution">
    <text evidence="1">The sequence shown here is derived from an EMBL/GenBank/DDBJ whole genome shotgun (WGS) entry which is preliminary data.</text>
</comment>
<dbReference type="Proteomes" id="UP000836387">
    <property type="component" value="Unassembled WGS sequence"/>
</dbReference>
<gene>
    <name evidence="1" type="ORF">CRV2_00005336</name>
</gene>
<name>A0ACA9U0A7_BIOOC</name>
<sequence length="231" mass="25106">MSDTTAAVNKTYFNKLGSDYDEKFREALTMLEEELRRHKDFIAMRPGGRVLDYACGTGLLTNALSDQASECIGVDVSETMIERYNAKSSLEQGPKRKAYLGNLISKDEQPATLFSGAEFSGFDFAGVGMGFHHFDDPVLAATRLAERLAPGGVLFIVDFEPHGALGGHGGATSGVKHHGFTEEKVRGIFEAAGAGGEFGFKRLERPLVFRGAREGGEDMVRKVFFARGSKL</sequence>
<reference evidence="1" key="2">
    <citation type="submission" date="2021-10" db="EMBL/GenBank/DDBJ databases">
        <authorList>
            <person name="Piombo E."/>
        </authorList>
    </citation>
    <scope>NUCLEOTIDE SEQUENCE</scope>
</reference>
<keyword evidence="2" id="KW-1185">Reference proteome</keyword>
<evidence type="ECO:0000313" key="2">
    <source>
        <dbReference type="Proteomes" id="UP000836387"/>
    </source>
</evidence>
<organism evidence="1 2">
    <name type="scientific">Clonostachys rosea f. rosea IK726</name>
    <dbReference type="NCBI Taxonomy" id="1349383"/>
    <lineage>
        <taxon>Eukaryota</taxon>
        <taxon>Fungi</taxon>
        <taxon>Dikarya</taxon>
        <taxon>Ascomycota</taxon>
        <taxon>Pezizomycotina</taxon>
        <taxon>Sordariomycetes</taxon>
        <taxon>Hypocreomycetidae</taxon>
        <taxon>Hypocreales</taxon>
        <taxon>Bionectriaceae</taxon>
        <taxon>Clonostachys</taxon>
    </lineage>
</organism>
<dbReference type="EMBL" id="CADEHS020000010">
    <property type="protein sequence ID" value="CAG9946454.1"/>
    <property type="molecule type" value="Genomic_DNA"/>
</dbReference>
<reference evidence="1" key="1">
    <citation type="submission" date="2020-04" db="EMBL/GenBank/DDBJ databases">
        <authorList>
            <person name="Broberg M."/>
        </authorList>
    </citation>
    <scope>NUCLEOTIDE SEQUENCE</scope>
</reference>